<accession>A0ABY7AH65</accession>
<protein>
    <submittedName>
        <fullName evidence="1">Uncharacterized protein</fullName>
    </submittedName>
</protein>
<evidence type="ECO:0000313" key="1">
    <source>
        <dbReference type="EMBL" id="WAJ25128.1"/>
    </source>
</evidence>
<organism evidence="1 2">
    <name type="scientific">Lacrimispora xylanolytica</name>
    <dbReference type="NCBI Taxonomy" id="29375"/>
    <lineage>
        <taxon>Bacteria</taxon>
        <taxon>Bacillati</taxon>
        <taxon>Bacillota</taxon>
        <taxon>Clostridia</taxon>
        <taxon>Lachnospirales</taxon>
        <taxon>Lachnospiraceae</taxon>
        <taxon>Lacrimispora</taxon>
    </lineage>
</organism>
<name>A0ABY7AH65_9FIRM</name>
<evidence type="ECO:0000313" key="2">
    <source>
        <dbReference type="Proteomes" id="UP001163115"/>
    </source>
</evidence>
<dbReference type="EMBL" id="CP113524">
    <property type="protein sequence ID" value="WAJ25128.1"/>
    <property type="molecule type" value="Genomic_DNA"/>
</dbReference>
<reference evidence="1" key="1">
    <citation type="submission" date="2022-11" db="EMBL/GenBank/DDBJ databases">
        <title>Lacrimispora xylanolytica sy1, complete genome.</title>
        <authorList>
            <person name="Choi S."/>
        </authorList>
    </citation>
    <scope>NUCLEOTIDE SEQUENCE</scope>
    <source>
        <strain evidence="1">Sy1</strain>
    </source>
</reference>
<dbReference type="Proteomes" id="UP001163115">
    <property type="component" value="Chromosome"/>
</dbReference>
<sequence>MNKMPVIENYIEINGKTILIDSLPKEKREEIAEVLQDKFMESMGYQRIKTLK</sequence>
<keyword evidence="2" id="KW-1185">Reference proteome</keyword>
<dbReference type="RefSeq" id="WP_197029662.1">
    <property type="nucleotide sequence ID" value="NZ_CP113524.1"/>
</dbReference>
<gene>
    <name evidence="1" type="ORF">OW255_06355</name>
</gene>
<proteinExistence type="predicted"/>